<dbReference type="Gene3D" id="1.10.1040.10">
    <property type="entry name" value="N-(1-d-carboxylethyl)-l-norvaline Dehydrogenase, domain 2"/>
    <property type="match status" value="1"/>
</dbReference>
<dbReference type="PIRSF" id="PIRSF000103">
    <property type="entry name" value="HIBADH"/>
    <property type="match status" value="1"/>
</dbReference>
<dbReference type="InterPro" id="IPR015815">
    <property type="entry name" value="HIBADH-related"/>
</dbReference>
<dbReference type="GO" id="GO:0050661">
    <property type="term" value="F:NADP binding"/>
    <property type="evidence" value="ECO:0007669"/>
    <property type="project" value="InterPro"/>
</dbReference>
<dbReference type="Gene3D" id="3.40.50.720">
    <property type="entry name" value="NAD(P)-binding Rossmann-like Domain"/>
    <property type="match status" value="1"/>
</dbReference>
<name>A0A1T5DX70_9SPHN</name>
<dbReference type="InterPro" id="IPR008927">
    <property type="entry name" value="6-PGluconate_DH-like_C_sf"/>
</dbReference>
<sequence>MIARLSFIGFGEAAQQFRPALRACEIAAYDRKTDDEATHAAKFREYRAAGVVGLSSPTAALGGCTAALSLVTADQCVAAARAAAALPAGSYWFDMNSAAPHTKREAAAVIEARGGRYVDVAIMAPVAGKGAEVPLLVSGPWAREGADMLCAAGFGDITLLPGPVGAASSVKMIRSVMIKGIEALSAECALAAHAAGVLETVIASLDASWPGADWGARFDYNLDRMILHGTRRAAEMDEVVASLEALGVDGKMSRATTACQRAAGAAGGDAPAGLPAKLSLLSAHLRQ</sequence>
<dbReference type="Pfam" id="PF09130">
    <property type="entry name" value="DUF1932"/>
    <property type="match status" value="1"/>
</dbReference>
<feature type="active site" evidence="2">
    <location>
        <position position="171"/>
    </location>
</feature>
<proteinExistence type="predicted"/>
<dbReference type="OrthoDB" id="4333at2"/>
<dbReference type="InterPro" id="IPR013328">
    <property type="entry name" value="6PGD_dom2"/>
</dbReference>
<evidence type="ECO:0000259" key="3">
    <source>
        <dbReference type="Pfam" id="PF09130"/>
    </source>
</evidence>
<evidence type="ECO:0000313" key="5">
    <source>
        <dbReference type="Proteomes" id="UP000190044"/>
    </source>
</evidence>
<dbReference type="EMBL" id="FUYP01000017">
    <property type="protein sequence ID" value="SKB76073.1"/>
    <property type="molecule type" value="Genomic_DNA"/>
</dbReference>
<dbReference type="AlphaFoldDB" id="A0A1T5DX70"/>
<keyword evidence="5" id="KW-1185">Reference proteome</keyword>
<keyword evidence="1" id="KW-0560">Oxidoreductase</keyword>
<dbReference type="SUPFAM" id="SSF48179">
    <property type="entry name" value="6-phosphogluconate dehydrogenase C-terminal domain-like"/>
    <property type="match status" value="1"/>
</dbReference>
<dbReference type="Proteomes" id="UP000190044">
    <property type="component" value="Unassembled WGS sequence"/>
</dbReference>
<dbReference type="GO" id="GO:0016491">
    <property type="term" value="F:oxidoreductase activity"/>
    <property type="evidence" value="ECO:0007669"/>
    <property type="project" value="UniProtKB-KW"/>
</dbReference>
<protein>
    <submittedName>
        <fullName evidence="4">3-hydroxyisobutyrate dehydrogenase</fullName>
    </submittedName>
</protein>
<organism evidence="4 5">
    <name type="scientific">Sphingopyxis flava</name>
    <dbReference type="NCBI Taxonomy" id="1507287"/>
    <lineage>
        <taxon>Bacteria</taxon>
        <taxon>Pseudomonadati</taxon>
        <taxon>Pseudomonadota</taxon>
        <taxon>Alphaproteobacteria</taxon>
        <taxon>Sphingomonadales</taxon>
        <taxon>Sphingomonadaceae</taxon>
        <taxon>Sphingopyxis</taxon>
    </lineage>
</organism>
<dbReference type="InterPro" id="IPR036291">
    <property type="entry name" value="NAD(P)-bd_dom_sf"/>
</dbReference>
<dbReference type="SUPFAM" id="SSF51735">
    <property type="entry name" value="NAD(P)-binding Rossmann-fold domains"/>
    <property type="match status" value="1"/>
</dbReference>
<feature type="domain" description="Phosphogluconate dehydrogenase NAD-binding putative C-terminal" evidence="3">
    <location>
        <begin position="192"/>
        <end position="261"/>
    </location>
</feature>
<reference evidence="5" key="1">
    <citation type="submission" date="2017-02" db="EMBL/GenBank/DDBJ databases">
        <authorList>
            <person name="Varghese N."/>
            <person name="Submissions S."/>
        </authorList>
    </citation>
    <scope>NUCLEOTIDE SEQUENCE [LARGE SCALE GENOMIC DNA]</scope>
    <source>
        <strain evidence="5">R11H</strain>
    </source>
</reference>
<dbReference type="RefSeq" id="WP_079639284.1">
    <property type="nucleotide sequence ID" value="NZ_FUYP01000017.1"/>
</dbReference>
<gene>
    <name evidence="4" type="ORF">SAMN06295937_10175</name>
</gene>
<accession>A0A1T5DX70</accession>
<evidence type="ECO:0000256" key="1">
    <source>
        <dbReference type="ARBA" id="ARBA00023002"/>
    </source>
</evidence>
<evidence type="ECO:0000256" key="2">
    <source>
        <dbReference type="PIRSR" id="PIRSR000103-1"/>
    </source>
</evidence>
<dbReference type="InterPro" id="IPR015814">
    <property type="entry name" value="Pgluconate_DH_NAD-bd_C"/>
</dbReference>
<evidence type="ECO:0000313" key="4">
    <source>
        <dbReference type="EMBL" id="SKB76073.1"/>
    </source>
</evidence>